<reference evidence="1" key="1">
    <citation type="submission" date="2021-01" db="EMBL/GenBank/DDBJ databases">
        <title>Marivirga sp. nov., isolated from intertidal surface sediments.</title>
        <authorList>
            <person name="Zhang M."/>
        </authorList>
    </citation>
    <scope>NUCLEOTIDE SEQUENCE</scope>
    <source>
        <strain evidence="1">SM1354</strain>
    </source>
</reference>
<dbReference type="Proteomes" id="UP000642920">
    <property type="component" value="Unassembled WGS sequence"/>
</dbReference>
<dbReference type="InterPro" id="IPR015943">
    <property type="entry name" value="WD40/YVTN_repeat-like_dom_sf"/>
</dbReference>
<dbReference type="InterPro" id="IPR051200">
    <property type="entry name" value="Host-pathogen_enzymatic-act"/>
</dbReference>
<dbReference type="EMBL" id="JAERQG010000001">
    <property type="protein sequence ID" value="MBL0764866.1"/>
    <property type="molecule type" value="Genomic_DNA"/>
</dbReference>
<dbReference type="PROSITE" id="PS51257">
    <property type="entry name" value="PROKAR_LIPOPROTEIN"/>
    <property type="match status" value="1"/>
</dbReference>
<proteinExistence type="predicted"/>
<dbReference type="Gene3D" id="2.130.10.10">
    <property type="entry name" value="YVTN repeat-like/Quinoprotein amine dehydrogenase"/>
    <property type="match status" value="1"/>
</dbReference>
<dbReference type="SUPFAM" id="SSF51004">
    <property type="entry name" value="C-terminal (heme d1) domain of cytochrome cd1-nitrite reductase"/>
    <property type="match status" value="1"/>
</dbReference>
<comment type="caution">
    <text evidence="1">The sequence shown here is derived from an EMBL/GenBank/DDBJ whole genome shotgun (WGS) entry which is preliminary data.</text>
</comment>
<dbReference type="InterPro" id="IPR011048">
    <property type="entry name" value="Haem_d1_sf"/>
</dbReference>
<evidence type="ECO:0000313" key="1">
    <source>
        <dbReference type="EMBL" id="MBL0764866.1"/>
    </source>
</evidence>
<dbReference type="PANTHER" id="PTHR47197:SF3">
    <property type="entry name" value="DIHYDRO-HEME D1 DEHYDROGENASE"/>
    <property type="match status" value="1"/>
</dbReference>
<dbReference type="AlphaFoldDB" id="A0A937ADT9"/>
<sequence length="338" mass="37124">MKKQLLLFLSIITFACSENDEPQVQSSGNVFIINEGSFGASNASIDIYNTTDTTYQLAAYKNTNGDFIGDVIQDVEIDNNIAYAVLNGSNRVVSFSLADLKTIDALQASVIDKPRYMTIDGNKAYLTVWGPYGENYSLTDSKIVVIDLTTFEIESTIATEPGVEQILEHSGKLYVSRNYYGAYNNLTIIDIASETILADLRIATGPDEIFVDNQNRVWVACSSGALVEIDTNTDNVSQTINLNGEILSDVEFFEGKVYYYQGNAVKAVDLNSPKDETIIDNVELGLPYAFSINPDNGDIYLGDGVAYGSEGEFIHYTSDGEFVAVFTSGILPTQFIFR</sequence>
<accession>A0A937ADT9</accession>
<dbReference type="Pfam" id="PF16819">
    <property type="entry name" value="DUF5074"/>
    <property type="match status" value="1"/>
</dbReference>
<dbReference type="RefSeq" id="WP_201918845.1">
    <property type="nucleotide sequence ID" value="NZ_JAERQG010000001.1"/>
</dbReference>
<dbReference type="InterPro" id="IPR031815">
    <property type="entry name" value="DUF5074"/>
</dbReference>
<name>A0A937ADT9_9BACT</name>
<keyword evidence="2" id="KW-1185">Reference proteome</keyword>
<gene>
    <name evidence="1" type="ORF">JKP34_06365</name>
</gene>
<evidence type="ECO:0000313" key="2">
    <source>
        <dbReference type="Proteomes" id="UP000642920"/>
    </source>
</evidence>
<dbReference type="PANTHER" id="PTHR47197">
    <property type="entry name" value="PROTEIN NIRF"/>
    <property type="match status" value="1"/>
</dbReference>
<organism evidence="1 2">
    <name type="scientific">Marivirga atlantica</name>
    <dbReference type="NCBI Taxonomy" id="1548457"/>
    <lineage>
        <taxon>Bacteria</taxon>
        <taxon>Pseudomonadati</taxon>
        <taxon>Bacteroidota</taxon>
        <taxon>Cytophagia</taxon>
        <taxon>Cytophagales</taxon>
        <taxon>Marivirgaceae</taxon>
        <taxon>Marivirga</taxon>
    </lineage>
</organism>
<protein>
    <recommendedName>
        <fullName evidence="3">40-residue YVTN family beta-propeller repeat-containing protein</fullName>
    </recommendedName>
</protein>
<evidence type="ECO:0008006" key="3">
    <source>
        <dbReference type="Google" id="ProtNLM"/>
    </source>
</evidence>